<dbReference type="RefSeq" id="WP_119409510.1">
    <property type="nucleotide sequence ID" value="NZ_CP032869.1"/>
</dbReference>
<feature type="domain" description="DUF7824" evidence="2">
    <location>
        <begin position="412"/>
        <end position="663"/>
    </location>
</feature>
<dbReference type="Pfam" id="PF25148">
    <property type="entry name" value="DUF7824"/>
    <property type="match status" value="1"/>
</dbReference>
<name>A0A494VRA9_9SPHI</name>
<keyword evidence="5" id="KW-1185">Reference proteome</keyword>
<evidence type="ECO:0000259" key="1">
    <source>
        <dbReference type="Pfam" id="PF20103"/>
    </source>
</evidence>
<reference evidence="4 5" key="1">
    <citation type="submission" date="2018-10" db="EMBL/GenBank/DDBJ databases">
        <title>Genome sequencing of Mucilaginibacter sp. HYN0043.</title>
        <authorList>
            <person name="Kim M."/>
            <person name="Yi H."/>
        </authorList>
    </citation>
    <scope>NUCLEOTIDE SEQUENCE [LARGE SCALE GENOMIC DNA]</scope>
    <source>
        <strain evidence="4 5">HYN0043</strain>
    </source>
</reference>
<dbReference type="EMBL" id="CP032869">
    <property type="protein sequence ID" value="AYL95900.1"/>
    <property type="molecule type" value="Genomic_DNA"/>
</dbReference>
<feature type="domain" description="DUF7825" evidence="3">
    <location>
        <begin position="695"/>
        <end position="962"/>
    </location>
</feature>
<dbReference type="InterPro" id="IPR056726">
    <property type="entry name" value="DUF7824"/>
</dbReference>
<evidence type="ECO:0000259" key="3">
    <source>
        <dbReference type="Pfam" id="PF25149"/>
    </source>
</evidence>
<evidence type="ECO:0000313" key="4">
    <source>
        <dbReference type="EMBL" id="AYL95900.1"/>
    </source>
</evidence>
<dbReference type="OrthoDB" id="6629398at2"/>
<dbReference type="InterPro" id="IPR056727">
    <property type="entry name" value="DUF7825"/>
</dbReference>
<sequence length="971" mass="112163">MSTFIEQYQVLLKKERRKDLLPLLQTLDVAGKKVFLPELKKLDTEHFKFGIIEKSLSGGERYGYKSTDLQREILGITFFVVYNRKEFEKANPVDVINKKVLDTILPWYCPTWFSDYMNRFADTEFIPYFIDYSWYMELVEGGYVSESAQLIARILPRAIFKPLARGKSYEPQQLLERPVTLQKHFWYLFEYSNEIHWADENEQFWIKAILDFIGRGLLPRADVLNATTAAINRNFNQSLCGWFVELFIRIEPSKTELLDLQQVLLNTFNSPHSKPVNTALKYFKDIAGDEGFDETGFFEHCPLVLSSESKTTVTNALMILEKLAKKHPGKREEICILASQALLHQDDKLQVRTAKLISKYADSASLDVWEAVSAYQQGLLFEAKNILEPFLMPEEPTDDSEDFVGVHEQQDRQPIAFPQNFDEFVYLASQAFDQNEAYHFDLLPAAILKFQDQMTEQNIRKLLPAFQRAFKTISGDWVSTRGYLDSMLAKFMLSYGLLLMDFYPAAAQSLKELHQEHRKKMVEKKQDLKWFDSGIKAWEVFTHSKGYKPHKHILLNAFWALEHKLWVPLLSTPTHEPSLVSIEELIRRISVYQGKNTRPGLMDYQVAVMRSFIDNKEEALSLANGLLNGESRDLIGFILGEDHQPNPQHQLKPVWLAAVLTHRRSLIQQWAAYSKWNEEYLLAGFTWSSLVEHYQEKKYNYQKQKYEMVPATRNAVIVSINKTDTSPVASGIKSLWNKLTGHKTLVAYEEGYFDFAELKYKYITAEQNDIKRLIYLSPNWPEHWLCYVNKESFRYFDLQGETDKKLVISAQETLMTLKYTYGAASHLFIGTCMLLNDKTVRSYAAELWIKGVKDQTINSKQLGEIIGKHEYNGLAPLKRFTDLILSGMLHISPAHDRELEQLLAACISNMNKKPLNNTKKLLDIYLEVLAANKQSVTDEKVLGMLNEWEQTGSSLTTVTGRIKQGFSGSKQ</sequence>
<dbReference type="SUPFAM" id="SSF48371">
    <property type="entry name" value="ARM repeat"/>
    <property type="match status" value="1"/>
</dbReference>
<feature type="domain" description="DUF6493" evidence="1">
    <location>
        <begin position="3"/>
        <end position="311"/>
    </location>
</feature>
<evidence type="ECO:0000313" key="5">
    <source>
        <dbReference type="Proteomes" id="UP000270046"/>
    </source>
</evidence>
<dbReference type="Pfam" id="PF20103">
    <property type="entry name" value="DUF6493"/>
    <property type="match status" value="1"/>
</dbReference>
<protein>
    <submittedName>
        <fullName evidence="4">Uncharacterized protein</fullName>
    </submittedName>
</protein>
<dbReference type="Pfam" id="PF25149">
    <property type="entry name" value="DUF7825"/>
    <property type="match status" value="1"/>
</dbReference>
<dbReference type="InterPro" id="IPR045472">
    <property type="entry name" value="DUF6493"/>
</dbReference>
<dbReference type="Proteomes" id="UP000270046">
    <property type="component" value="Chromosome"/>
</dbReference>
<proteinExistence type="predicted"/>
<dbReference type="AlphaFoldDB" id="A0A494VRA9"/>
<evidence type="ECO:0000259" key="2">
    <source>
        <dbReference type="Pfam" id="PF25148"/>
    </source>
</evidence>
<dbReference type="KEGG" id="muh:HYN43_011640"/>
<organism evidence="4 5">
    <name type="scientific">Mucilaginibacter celer</name>
    <dbReference type="NCBI Taxonomy" id="2305508"/>
    <lineage>
        <taxon>Bacteria</taxon>
        <taxon>Pseudomonadati</taxon>
        <taxon>Bacteroidota</taxon>
        <taxon>Sphingobacteriia</taxon>
        <taxon>Sphingobacteriales</taxon>
        <taxon>Sphingobacteriaceae</taxon>
        <taxon>Mucilaginibacter</taxon>
    </lineage>
</organism>
<gene>
    <name evidence="4" type="ORF">HYN43_011640</name>
</gene>
<accession>A0A494VRA9</accession>
<dbReference type="InterPro" id="IPR016024">
    <property type="entry name" value="ARM-type_fold"/>
</dbReference>